<dbReference type="KEGG" id="bxe:Bxe_C0292"/>
<evidence type="ECO:0000256" key="4">
    <source>
        <dbReference type="ARBA" id="ARBA00023125"/>
    </source>
</evidence>
<evidence type="ECO:0000256" key="1">
    <source>
        <dbReference type="ARBA" id="ARBA00002190"/>
    </source>
</evidence>
<dbReference type="eggNOG" id="COG3328">
    <property type="taxonomic scope" value="Bacteria"/>
</dbReference>
<organism evidence="8 9">
    <name type="scientific">Paraburkholderia xenovorans (strain LB400)</name>
    <dbReference type="NCBI Taxonomy" id="266265"/>
    <lineage>
        <taxon>Bacteria</taxon>
        <taxon>Pseudomonadati</taxon>
        <taxon>Pseudomonadota</taxon>
        <taxon>Betaproteobacteria</taxon>
        <taxon>Burkholderiales</taxon>
        <taxon>Burkholderiaceae</taxon>
        <taxon>Paraburkholderia</taxon>
    </lineage>
</organism>
<evidence type="ECO:0000256" key="5">
    <source>
        <dbReference type="ARBA" id="ARBA00023172"/>
    </source>
</evidence>
<evidence type="ECO:0000256" key="3">
    <source>
        <dbReference type="ARBA" id="ARBA00022578"/>
    </source>
</evidence>
<dbReference type="PANTHER" id="PTHR33217:SF5">
    <property type="entry name" value="MUTATOR FAMILY TRANSPOSASE"/>
    <property type="match status" value="1"/>
</dbReference>
<feature type="region of interest" description="Disordered" evidence="7">
    <location>
        <begin position="67"/>
        <end position="90"/>
    </location>
</feature>
<comment type="function">
    <text evidence="1 6">Required for the transposition of the insertion element.</text>
</comment>
<dbReference type="GO" id="GO:0003677">
    <property type="term" value="F:DNA binding"/>
    <property type="evidence" value="ECO:0007669"/>
    <property type="project" value="UniProtKB-UniRule"/>
</dbReference>
<evidence type="ECO:0000256" key="7">
    <source>
        <dbReference type="SAM" id="MobiDB-lite"/>
    </source>
</evidence>
<dbReference type="InterPro" id="IPR001207">
    <property type="entry name" value="Transposase_mutator"/>
</dbReference>
<dbReference type="PANTHER" id="PTHR33217">
    <property type="entry name" value="TRANSPOSASE FOR INSERTION SEQUENCE ELEMENT IS1081"/>
    <property type="match status" value="1"/>
</dbReference>
<dbReference type="GO" id="GO:0004803">
    <property type="term" value="F:transposase activity"/>
    <property type="evidence" value="ECO:0007669"/>
    <property type="project" value="UniProtKB-UniRule"/>
</dbReference>
<evidence type="ECO:0000313" key="9">
    <source>
        <dbReference type="Proteomes" id="UP000001817"/>
    </source>
</evidence>
<feature type="compositionally biased region" description="Polar residues" evidence="7">
    <location>
        <begin position="79"/>
        <end position="89"/>
    </location>
</feature>
<dbReference type="Proteomes" id="UP000001817">
    <property type="component" value="Chromosome 3"/>
</dbReference>
<keyword evidence="4 6" id="KW-0238">DNA-binding</keyword>
<keyword evidence="6" id="KW-0814">Transposable element</keyword>
<proteinExistence type="inferred from homology"/>
<comment type="similarity">
    <text evidence="2 6">Belongs to the transposase mutator family.</text>
</comment>
<protein>
    <recommendedName>
        <fullName evidence="6">Mutator family transposase</fullName>
    </recommendedName>
</protein>
<dbReference type="STRING" id="266265.Bxe_C0292"/>
<dbReference type="KEGG" id="bxb:DR64_8141"/>
<keyword evidence="5 6" id="KW-0233">DNA recombination</keyword>
<name>Q13I74_PARXL</name>
<reference evidence="8 9" key="1">
    <citation type="journal article" date="2006" name="Proc. Natl. Acad. Sci. U.S.A.">
        <title>Burkholderia xenovorans LB400 harbors a multi-replicon, 9.73-Mbp genome shaped for versatility.</title>
        <authorList>
            <person name="Chain P.S."/>
            <person name="Denef V.J."/>
            <person name="Konstantinidis K.T."/>
            <person name="Vergez L.M."/>
            <person name="Agullo L."/>
            <person name="Reyes V.L."/>
            <person name="Hauser L."/>
            <person name="Cordova M."/>
            <person name="Gomez L."/>
            <person name="Gonzalez M."/>
            <person name="Land M."/>
            <person name="Lao V."/>
            <person name="Larimer F."/>
            <person name="LiPuma J.J."/>
            <person name="Mahenthiralingam E."/>
            <person name="Malfatti S.A."/>
            <person name="Marx C.J."/>
            <person name="Parnell J.J."/>
            <person name="Ramette A."/>
            <person name="Richardson P."/>
            <person name="Seeger M."/>
            <person name="Smith D."/>
            <person name="Spilker T."/>
            <person name="Sul W.J."/>
            <person name="Tsoi T.V."/>
            <person name="Ulrich L.E."/>
            <person name="Zhulin I.B."/>
            <person name="Tiedje J.M."/>
        </authorList>
    </citation>
    <scope>NUCLEOTIDE SEQUENCE [LARGE SCALE GENOMIC DNA]</scope>
    <source>
        <strain evidence="8 9">LB400</strain>
    </source>
</reference>
<sequence>MTEATVTKKSKNLKAPKLFPDELIDQLLAQVQGKDAESILGESGLAGQLRKQLAERMLAAGLNHHLETESEQGKAGNHRNGTSPKTVLTPSGELKLDIPRERQATSGPQLVGKYQRRLPGFDDHVISMYARGMSVREIQGHLLELYGLQVSPGLISTITDEVLADVEEWQQRPLEAMYPIVYFDALRLKIRDEGTVRNKAVYLALGIRADGRKEVPGLWIEQTEGAKFWLKVFNELKNRGLHDILIAVVDGLRGFPEAIEAVYPAAQIQTCIVHLIRNSLNLAGWKDRQPLAAALDAFAQGEWGRKFPTVAAMWQRQWEQVIPFFAYPPEMRRIVYTTNAIESMHMQWRKIVKNRGHFPSDEAASKLLYLAFAQHRKGLEDAACHLAASSQPVRHPVRRTIHLRHQLRFLTGLSTQDF</sequence>
<keyword evidence="3 6" id="KW-0815">Transposition</keyword>
<keyword evidence="9" id="KW-1185">Reference proteome</keyword>
<dbReference type="Pfam" id="PF00872">
    <property type="entry name" value="Transposase_mut"/>
    <property type="match status" value="1"/>
</dbReference>
<gene>
    <name evidence="8" type="ORF">Bxe_C0292</name>
</gene>
<evidence type="ECO:0000256" key="2">
    <source>
        <dbReference type="ARBA" id="ARBA00010961"/>
    </source>
</evidence>
<dbReference type="PROSITE" id="PS01007">
    <property type="entry name" value="TRANSPOSASE_MUTATOR"/>
    <property type="match status" value="1"/>
</dbReference>
<dbReference type="GO" id="GO:0006313">
    <property type="term" value="P:DNA transposition"/>
    <property type="evidence" value="ECO:0007669"/>
    <property type="project" value="UniProtKB-UniRule"/>
</dbReference>
<evidence type="ECO:0000313" key="8">
    <source>
        <dbReference type="EMBL" id="ABE36215.1"/>
    </source>
</evidence>
<dbReference type="AlphaFoldDB" id="Q13I74"/>
<dbReference type="EMBL" id="CP000272">
    <property type="protein sequence ID" value="ABE36215.1"/>
    <property type="molecule type" value="Genomic_DNA"/>
</dbReference>
<accession>Q13I74</accession>
<dbReference type="NCBIfam" id="NF033543">
    <property type="entry name" value="transpos_IS256"/>
    <property type="match status" value="1"/>
</dbReference>
<evidence type="ECO:0000256" key="6">
    <source>
        <dbReference type="RuleBase" id="RU365089"/>
    </source>
</evidence>